<gene>
    <name evidence="5" type="ORF">RM51_11080</name>
</gene>
<dbReference type="GO" id="GO:0003700">
    <property type="term" value="F:DNA-binding transcription factor activity"/>
    <property type="evidence" value="ECO:0007669"/>
    <property type="project" value="InterPro"/>
</dbReference>
<evidence type="ECO:0000256" key="2">
    <source>
        <dbReference type="ARBA" id="ARBA00023125"/>
    </source>
</evidence>
<sequence>MPLVTGMTKIRDCIRSLELTVSDYLDHEDFSIVKIEDLGFQLPFHSHTFRPDFFSIAIIDSAECYFEVGNESYYLTSNWVLFTQPDVFVSCRFLSFERAYYITFSADFLREYGYMSINKFAICSNAVAFDLNSQMMGKIKETCSNLYAEATSNSLFKYDIIGNLLSGLLLELQKMEENKIGGLTALITNRETEMVNGFFLNLEKNISELFLGKTDRVNRISDYAMLQHVQCNYLSSMVYRNTGKTASFWIHQKIIDDIMYLLKYSNKSIKEISFMYGFYEVANFSSYFRKHAGISPNRFRQLCRIYHLNT</sequence>
<dbReference type="Proteomes" id="UP000031167">
    <property type="component" value="Unassembled WGS sequence"/>
</dbReference>
<name>A0A0B4DEA9_9FLAO</name>
<dbReference type="PROSITE" id="PS01124">
    <property type="entry name" value="HTH_ARAC_FAMILY_2"/>
    <property type="match status" value="1"/>
</dbReference>
<dbReference type="RefSeq" id="WP_039369106.1">
    <property type="nucleotide sequence ID" value="NZ_JWTA01000008.1"/>
</dbReference>
<dbReference type="Gene3D" id="1.10.10.60">
    <property type="entry name" value="Homeodomain-like"/>
    <property type="match status" value="1"/>
</dbReference>
<keyword evidence="2" id="KW-0238">DNA-binding</keyword>
<evidence type="ECO:0000256" key="1">
    <source>
        <dbReference type="ARBA" id="ARBA00023015"/>
    </source>
</evidence>
<evidence type="ECO:0000256" key="3">
    <source>
        <dbReference type="ARBA" id="ARBA00023163"/>
    </source>
</evidence>
<organism evidence="5 6">
    <name type="scientific">Chryseobacterium taiwanense</name>
    <dbReference type="NCBI Taxonomy" id="363331"/>
    <lineage>
        <taxon>Bacteria</taxon>
        <taxon>Pseudomonadati</taxon>
        <taxon>Bacteroidota</taxon>
        <taxon>Flavobacteriia</taxon>
        <taxon>Flavobacteriales</taxon>
        <taxon>Weeksellaceae</taxon>
        <taxon>Chryseobacterium group</taxon>
        <taxon>Chryseobacterium</taxon>
    </lineage>
</organism>
<dbReference type="InterPro" id="IPR037923">
    <property type="entry name" value="HTH-like"/>
</dbReference>
<reference evidence="5 6" key="1">
    <citation type="submission" date="2014-12" db="EMBL/GenBank/DDBJ databases">
        <title>Genome sequencing of Chryseobacterium taiwanense TPW19.</title>
        <authorList>
            <person name="Tan P.W."/>
            <person name="Chan K.-G."/>
        </authorList>
    </citation>
    <scope>NUCLEOTIDE SEQUENCE [LARGE SCALE GENOMIC DNA]</scope>
    <source>
        <strain evidence="5 6">TPW19</strain>
    </source>
</reference>
<dbReference type="STRING" id="363331.RM51_11080"/>
<protein>
    <recommendedName>
        <fullName evidence="4">HTH araC/xylS-type domain-containing protein</fullName>
    </recommendedName>
</protein>
<comment type="caution">
    <text evidence="5">The sequence shown here is derived from an EMBL/GenBank/DDBJ whole genome shotgun (WGS) entry which is preliminary data.</text>
</comment>
<keyword evidence="3" id="KW-0804">Transcription</keyword>
<dbReference type="Pfam" id="PF12833">
    <property type="entry name" value="HTH_18"/>
    <property type="match status" value="1"/>
</dbReference>
<evidence type="ECO:0000259" key="4">
    <source>
        <dbReference type="PROSITE" id="PS01124"/>
    </source>
</evidence>
<dbReference type="PANTHER" id="PTHR43280">
    <property type="entry name" value="ARAC-FAMILY TRANSCRIPTIONAL REGULATOR"/>
    <property type="match status" value="1"/>
</dbReference>
<dbReference type="GO" id="GO:0043565">
    <property type="term" value="F:sequence-specific DNA binding"/>
    <property type="evidence" value="ECO:0007669"/>
    <property type="project" value="InterPro"/>
</dbReference>
<dbReference type="SMART" id="SM00342">
    <property type="entry name" value="HTH_ARAC"/>
    <property type="match status" value="1"/>
</dbReference>
<dbReference type="PANTHER" id="PTHR43280:SF32">
    <property type="entry name" value="TRANSCRIPTIONAL REGULATORY PROTEIN"/>
    <property type="match status" value="1"/>
</dbReference>
<dbReference type="EMBL" id="JWTA01000008">
    <property type="protein sequence ID" value="KIC62725.1"/>
    <property type="molecule type" value="Genomic_DNA"/>
</dbReference>
<dbReference type="SUPFAM" id="SSF46689">
    <property type="entry name" value="Homeodomain-like"/>
    <property type="match status" value="1"/>
</dbReference>
<dbReference type="InterPro" id="IPR009057">
    <property type="entry name" value="Homeodomain-like_sf"/>
</dbReference>
<evidence type="ECO:0000313" key="6">
    <source>
        <dbReference type="Proteomes" id="UP000031167"/>
    </source>
</evidence>
<dbReference type="InterPro" id="IPR018060">
    <property type="entry name" value="HTH_AraC"/>
</dbReference>
<dbReference type="SUPFAM" id="SSF51215">
    <property type="entry name" value="Regulatory protein AraC"/>
    <property type="match status" value="1"/>
</dbReference>
<keyword evidence="1" id="KW-0805">Transcription regulation</keyword>
<evidence type="ECO:0000313" key="5">
    <source>
        <dbReference type="EMBL" id="KIC62725.1"/>
    </source>
</evidence>
<keyword evidence="6" id="KW-1185">Reference proteome</keyword>
<accession>A0A0B4DEA9</accession>
<proteinExistence type="predicted"/>
<dbReference type="AlphaFoldDB" id="A0A0B4DEA9"/>
<feature type="domain" description="HTH araC/xylS-type" evidence="4">
    <location>
        <begin position="204"/>
        <end position="302"/>
    </location>
</feature>